<dbReference type="InterPro" id="IPR003607">
    <property type="entry name" value="HD/PDEase_dom"/>
</dbReference>
<dbReference type="AlphaFoldDB" id="A0A0R2HCE0"/>
<organism evidence="2 3">
    <name type="scientific">Kandleria vitulina DSM 20405</name>
    <dbReference type="NCBI Taxonomy" id="1410657"/>
    <lineage>
        <taxon>Bacteria</taxon>
        <taxon>Bacillati</taxon>
        <taxon>Bacillota</taxon>
        <taxon>Erysipelotrichia</taxon>
        <taxon>Erysipelotrichales</taxon>
        <taxon>Coprobacillaceae</taxon>
        <taxon>Kandleria</taxon>
    </lineage>
</organism>
<reference evidence="2 3" key="1">
    <citation type="journal article" date="2015" name="Genome Announc.">
        <title>Expanding the biotechnology potential of lactobacilli through comparative genomics of 213 strains and associated genera.</title>
        <authorList>
            <person name="Sun Z."/>
            <person name="Harris H.M."/>
            <person name="McCann A."/>
            <person name="Guo C."/>
            <person name="Argimon S."/>
            <person name="Zhang W."/>
            <person name="Yang X."/>
            <person name="Jeffery I.B."/>
            <person name="Cooney J.C."/>
            <person name="Kagawa T.F."/>
            <person name="Liu W."/>
            <person name="Song Y."/>
            <person name="Salvetti E."/>
            <person name="Wrobel A."/>
            <person name="Rasinkangas P."/>
            <person name="Parkhill J."/>
            <person name="Rea M.C."/>
            <person name="O'Sullivan O."/>
            <person name="Ritari J."/>
            <person name="Douillard F.P."/>
            <person name="Paul Ross R."/>
            <person name="Yang R."/>
            <person name="Briner A.E."/>
            <person name="Felis G.E."/>
            <person name="de Vos W.M."/>
            <person name="Barrangou R."/>
            <person name="Klaenhammer T.R."/>
            <person name="Caufield P.W."/>
            <person name="Cui Y."/>
            <person name="Zhang H."/>
            <person name="O'Toole P.W."/>
        </authorList>
    </citation>
    <scope>NUCLEOTIDE SEQUENCE [LARGE SCALE GENOMIC DNA]</scope>
    <source>
        <strain evidence="2 3">DSM 20405</strain>
    </source>
</reference>
<dbReference type="PATRIC" id="fig|1410657.5.peg.452"/>
<dbReference type="Pfam" id="PF01966">
    <property type="entry name" value="HD"/>
    <property type="match status" value="1"/>
</dbReference>
<comment type="caution">
    <text evidence="2">The sequence shown here is derived from an EMBL/GenBank/DDBJ whole genome shotgun (WGS) entry which is preliminary data.</text>
</comment>
<dbReference type="InterPro" id="IPR006675">
    <property type="entry name" value="HDIG_dom"/>
</dbReference>
<evidence type="ECO:0000259" key="1">
    <source>
        <dbReference type="SMART" id="SM00471"/>
    </source>
</evidence>
<name>A0A0R2HCE0_9FIRM</name>
<dbReference type="SUPFAM" id="SSF109604">
    <property type="entry name" value="HD-domain/PDEase-like"/>
    <property type="match status" value="1"/>
</dbReference>
<dbReference type="CDD" id="cd00077">
    <property type="entry name" value="HDc"/>
    <property type="match status" value="1"/>
</dbReference>
<dbReference type="RefSeq" id="WP_031589377.1">
    <property type="nucleotide sequence ID" value="NZ_JNKN01000018.1"/>
</dbReference>
<dbReference type="Proteomes" id="UP000051841">
    <property type="component" value="Unassembled WGS sequence"/>
</dbReference>
<dbReference type="SMART" id="SM00471">
    <property type="entry name" value="HDc"/>
    <property type="match status" value="1"/>
</dbReference>
<dbReference type="InterPro" id="IPR006674">
    <property type="entry name" value="HD_domain"/>
</dbReference>
<evidence type="ECO:0000313" key="2">
    <source>
        <dbReference type="EMBL" id="KRN50075.1"/>
    </source>
</evidence>
<dbReference type="EMBL" id="JQBL01000014">
    <property type="protein sequence ID" value="KRN50075.1"/>
    <property type="molecule type" value="Genomic_DNA"/>
</dbReference>
<dbReference type="Gene3D" id="1.10.3210.10">
    <property type="entry name" value="Hypothetical protein af1432"/>
    <property type="match status" value="1"/>
</dbReference>
<dbReference type="NCBIfam" id="TIGR00277">
    <property type="entry name" value="HDIG"/>
    <property type="match status" value="1"/>
</dbReference>
<keyword evidence="3" id="KW-1185">Reference proteome</keyword>
<sequence>MIDLQYAKVAFKDYVSSYNEQVGAIKLKIVHTYGVMKITKELCDKMNINEEDTNLALLIALLHDIGRFEQYKRYESFVDYETVDHADFACQLLFEEGLIRKFIKDESYDDIIYHSIQQHNRYKIEHEYDERTLFFINMIRDTDKLDNFRVKETESFETLFKEEKEEVEKSDISDRVYETFMDEKLIYGPDRHTSLDMWISYVAFIFDLHFPLSKSYIDEHDYVNISFDRLTPSDNETRKKYEEMRQCALAYIKR</sequence>
<feature type="domain" description="HD/PDEase" evidence="1">
    <location>
        <begin position="24"/>
        <end position="157"/>
    </location>
</feature>
<evidence type="ECO:0000313" key="3">
    <source>
        <dbReference type="Proteomes" id="UP000051841"/>
    </source>
</evidence>
<accession>A0A0R2HCE0</accession>
<protein>
    <recommendedName>
        <fullName evidence="1">HD/PDEase domain-containing protein</fullName>
    </recommendedName>
</protein>
<gene>
    <name evidence="2" type="ORF">IV49_GL000424</name>
</gene>
<proteinExistence type="predicted"/>